<evidence type="ECO:0000256" key="5">
    <source>
        <dbReference type="ARBA" id="ARBA00022989"/>
    </source>
</evidence>
<dbReference type="NCBIfam" id="NF012033">
    <property type="entry name" value="PRK15489.1"/>
    <property type="match status" value="1"/>
</dbReference>
<proteinExistence type="predicted"/>
<keyword evidence="4 7" id="KW-0812">Transmembrane</keyword>
<organism evidence="9">
    <name type="scientific">Burkholderia sp. (strain CCGE1003)</name>
    <dbReference type="NCBI Taxonomy" id="640512"/>
    <lineage>
        <taxon>Bacteria</taxon>
        <taxon>Pseudomonadati</taxon>
        <taxon>Pseudomonadota</taxon>
        <taxon>Betaproteobacteria</taxon>
        <taxon>Burkholderiales</taxon>
        <taxon>Burkholderiaceae</taxon>
        <taxon>Burkholderia</taxon>
    </lineage>
</organism>
<dbReference type="HOGENOM" id="CLU_019733_1_0_4"/>
<evidence type="ECO:0000259" key="8">
    <source>
        <dbReference type="Pfam" id="PF13632"/>
    </source>
</evidence>
<keyword evidence="5 7" id="KW-1133">Transmembrane helix</keyword>
<dbReference type="InterPro" id="IPR001173">
    <property type="entry name" value="Glyco_trans_2-like"/>
</dbReference>
<dbReference type="InterPro" id="IPR029044">
    <property type="entry name" value="Nucleotide-diphossugar_trans"/>
</dbReference>
<evidence type="ECO:0000256" key="1">
    <source>
        <dbReference type="ARBA" id="ARBA00004141"/>
    </source>
</evidence>
<dbReference type="InterPro" id="IPR050321">
    <property type="entry name" value="Glycosyltr_2/OpgH_subfam"/>
</dbReference>
<feature type="domain" description="Glycosyltransferase 2-like" evidence="8">
    <location>
        <begin position="171"/>
        <end position="387"/>
    </location>
</feature>
<evidence type="ECO:0000256" key="6">
    <source>
        <dbReference type="ARBA" id="ARBA00023136"/>
    </source>
</evidence>
<dbReference type="InterPro" id="IPR037257">
    <property type="entry name" value="T2SS_E_N_sf"/>
</dbReference>
<dbReference type="EMBL" id="CP002217">
    <property type="protein sequence ID" value="ADN58152.1"/>
    <property type="molecule type" value="Genomic_DNA"/>
</dbReference>
<keyword evidence="6 7" id="KW-0472">Membrane</keyword>
<gene>
    <name evidence="9" type="ordered locus">BC1003_2198</name>
</gene>
<dbReference type="AlphaFoldDB" id="E1TCE0"/>
<reference evidence="9" key="1">
    <citation type="submission" date="2010-09" db="EMBL/GenBank/DDBJ databases">
        <title>Complete sequence of chromosome1 of Burkholderia sp. CCGE1003.</title>
        <authorList>
            <consortium name="US DOE Joint Genome Institute"/>
            <person name="Lucas S."/>
            <person name="Copeland A."/>
            <person name="Lapidus A."/>
            <person name="Cheng J.-F."/>
            <person name="Bruce D."/>
            <person name="Goodwin L."/>
            <person name="Pitluck S."/>
            <person name="Daligault H."/>
            <person name="Davenport K."/>
            <person name="Detter J.C."/>
            <person name="Han C."/>
            <person name="Tapia R."/>
            <person name="Land M."/>
            <person name="Hauser L."/>
            <person name="Jeffries C."/>
            <person name="Kyrpides N."/>
            <person name="Ivanova N."/>
            <person name="Ovchinnikova G."/>
            <person name="Martinez-Romero E."/>
            <person name="Rogel M.A."/>
            <person name="Auchtung J."/>
            <person name="Tiedje J.M."/>
            <person name="Woyke T."/>
        </authorList>
    </citation>
    <scope>NUCLEOTIDE SEQUENCE</scope>
    <source>
        <strain evidence="9">CCGE1003</strain>
    </source>
</reference>
<dbReference type="STRING" id="640512.BC1003_2198"/>
<name>E1TCE0_BURSG</name>
<evidence type="ECO:0000313" key="9">
    <source>
        <dbReference type="EMBL" id="ADN58152.1"/>
    </source>
</evidence>
<dbReference type="GO" id="GO:0016020">
    <property type="term" value="C:membrane"/>
    <property type="evidence" value="ECO:0007669"/>
    <property type="project" value="UniProtKB-SubCell"/>
</dbReference>
<feature type="transmembrane region" description="Helical" evidence="7">
    <location>
        <begin position="369"/>
        <end position="397"/>
    </location>
</feature>
<feature type="transmembrane region" description="Helical" evidence="7">
    <location>
        <begin position="23"/>
        <end position="46"/>
    </location>
</feature>
<keyword evidence="2" id="KW-0328">Glycosyltransferase</keyword>
<sequence>MSIALIKWYAGYAVAHYYHGLEYVAALVAFLIVLSSIDDLFIDLWYWSRMLYRRLTVERTYKPLTAAQLYQREEQPLAIMVPAWHEYDVVAAMIEDLVRVMDYRNYVVFVGTYQNDPQTIAEVERMRRRYKQLRRVEVPHDGPTCKADCLNWVIQAIFAYEREAGIEFAGVVLHDSEDVLHPVELRFFNYLLPRKDMIQLPVASLERNWFELVAGTYMDEFAEWHAKDLVVRESLVGSVPSAGVGTCFSRRALLSLIAETDNQPFNTESLTEDYDVGARLAKMGMQSIFARFPVQFATRRKAWFGFGAERDITVTMPLCVREFFPDTFRTAYRQRARWTLGIGLQGWKQTGWTGSLANRYLLFRDRKGVVTAFVGMIAYVLVLQFLLFAGASLLGLMPELIASPFVDSPWLRALLWVNAAALVLRVVQRVYFVTRLYGWEHGVLSVPRMVVGNFVNFMAVSRAWKMFIVHLVTGKRLAWDKTMHDFPSADGFNNRRQRLGELLLSWQAIDPDRLEQALGESHAREAPLGRVLMAKGWLDEETLAEAIAFQTDLPRGRLNLEQLRSDAACLPLETIVRHRVLPQIDVTHGAHRRTVLLSASPLSDEVLAQLSALIDGPVAQEIVREGEIAAGLRMLRGVDIAVPADPGTGFTPARSVPLIGDLLIEHGHVRREDFESAMQHYRPDRHGRIGDYMVAREVISIAALENVIQEQRRLQAALAATE</sequence>
<dbReference type="PANTHER" id="PTHR43867:SF2">
    <property type="entry name" value="CELLULOSE SYNTHASE CATALYTIC SUBUNIT A [UDP-FORMING]"/>
    <property type="match status" value="1"/>
</dbReference>
<dbReference type="SUPFAM" id="SSF160246">
    <property type="entry name" value="EspE N-terminal domain-like"/>
    <property type="match status" value="1"/>
</dbReference>
<comment type="subcellular location">
    <subcellularLocation>
        <location evidence="1">Membrane</location>
        <topology evidence="1">Multi-pass membrane protein</topology>
    </subcellularLocation>
</comment>
<protein>
    <submittedName>
        <fullName evidence="9">General secretory system II protein E domain protein</fullName>
    </submittedName>
</protein>
<dbReference type="Pfam" id="PF13632">
    <property type="entry name" value="Glyco_trans_2_3"/>
    <property type="match status" value="1"/>
</dbReference>
<dbReference type="eggNOG" id="COG1215">
    <property type="taxonomic scope" value="Bacteria"/>
</dbReference>
<dbReference type="GO" id="GO:0016757">
    <property type="term" value="F:glycosyltransferase activity"/>
    <property type="evidence" value="ECO:0007669"/>
    <property type="project" value="UniProtKB-KW"/>
</dbReference>
<accession>E1TCE0</accession>
<dbReference type="PANTHER" id="PTHR43867">
    <property type="entry name" value="CELLULOSE SYNTHASE CATALYTIC SUBUNIT A [UDP-FORMING]"/>
    <property type="match status" value="1"/>
</dbReference>
<dbReference type="KEGG" id="bgf:BC1003_2198"/>
<dbReference type="CAZy" id="GT2">
    <property type="family name" value="Glycosyltransferase Family 2"/>
</dbReference>
<evidence type="ECO:0000256" key="7">
    <source>
        <dbReference type="SAM" id="Phobius"/>
    </source>
</evidence>
<dbReference type="Gene3D" id="3.90.550.10">
    <property type="entry name" value="Spore Coat Polysaccharide Biosynthesis Protein SpsA, Chain A"/>
    <property type="match status" value="1"/>
</dbReference>
<evidence type="ECO:0000256" key="4">
    <source>
        <dbReference type="ARBA" id="ARBA00022692"/>
    </source>
</evidence>
<keyword evidence="3" id="KW-0808">Transferase</keyword>
<evidence type="ECO:0000256" key="3">
    <source>
        <dbReference type="ARBA" id="ARBA00022679"/>
    </source>
</evidence>
<dbReference type="SUPFAM" id="SSF53448">
    <property type="entry name" value="Nucleotide-diphospho-sugar transferases"/>
    <property type="match status" value="1"/>
</dbReference>
<evidence type="ECO:0000256" key="2">
    <source>
        <dbReference type="ARBA" id="ARBA00022676"/>
    </source>
</evidence>
<dbReference type="NCBIfam" id="NF011305">
    <property type="entry name" value="PRK14716.1-3"/>
    <property type="match status" value="1"/>
</dbReference>
<dbReference type="OrthoDB" id="5294733at2"/>